<name>A0A1G2R5X3_9BACT</name>
<dbReference type="InterPro" id="IPR003593">
    <property type="entry name" value="AAA+_ATPase"/>
</dbReference>
<evidence type="ECO:0000259" key="14">
    <source>
        <dbReference type="SMART" id="SM00760"/>
    </source>
</evidence>
<evidence type="ECO:0000256" key="6">
    <source>
        <dbReference type="ARBA" id="ARBA00023121"/>
    </source>
</evidence>
<feature type="compositionally biased region" description="Basic and acidic residues" evidence="12">
    <location>
        <begin position="80"/>
        <end position="90"/>
    </location>
</feature>
<accession>A0A1G2R5X3</accession>
<dbReference type="AlphaFoldDB" id="A0A1G2R5X3"/>
<dbReference type="Gene3D" id="3.30.300.180">
    <property type="match status" value="1"/>
</dbReference>
<evidence type="ECO:0000256" key="10">
    <source>
        <dbReference type="RuleBase" id="RU000577"/>
    </source>
</evidence>
<protein>
    <recommendedName>
        <fullName evidence="8 9">Chromosomal replication initiator protein DnaA</fullName>
    </recommendedName>
</protein>
<comment type="subcellular location">
    <subcellularLocation>
        <location evidence="8">Cytoplasm</location>
    </subcellularLocation>
</comment>
<evidence type="ECO:0000256" key="11">
    <source>
        <dbReference type="RuleBase" id="RU004227"/>
    </source>
</evidence>
<dbReference type="STRING" id="1802451.A3C82_01205"/>
<dbReference type="CDD" id="cd00009">
    <property type="entry name" value="AAA"/>
    <property type="match status" value="1"/>
</dbReference>
<dbReference type="InterPro" id="IPR038454">
    <property type="entry name" value="DnaA_N_sf"/>
</dbReference>
<keyword evidence="2 8" id="KW-0963">Cytoplasm</keyword>
<comment type="similarity">
    <text evidence="1 8 11">Belongs to the DnaA family.</text>
</comment>
<feature type="region of interest" description="Disordered" evidence="12">
    <location>
        <begin position="80"/>
        <end position="102"/>
    </location>
</feature>
<dbReference type="InterPro" id="IPR024633">
    <property type="entry name" value="DnaA_N_dom"/>
</dbReference>
<dbReference type="HAMAP" id="MF_00377">
    <property type="entry name" value="DnaA_bact"/>
    <property type="match status" value="1"/>
</dbReference>
<dbReference type="PANTHER" id="PTHR30050:SF2">
    <property type="entry name" value="CHROMOSOMAL REPLICATION INITIATOR PROTEIN DNAA"/>
    <property type="match status" value="1"/>
</dbReference>
<comment type="function">
    <text evidence="8 10">Plays an essential role in the initiation and regulation of chromosomal replication. ATP-DnaA binds to the origin of replication (oriC) to initiate formation of the DNA replication initiation complex once per cell cycle. Binds the DnaA box (a 9 base pair repeat at the origin) and separates the double-stranded (ds)DNA. Forms a right-handed helical filament on oriC DNA; dsDNA binds to the exterior of the filament while single-stranded (ss)DNA is stabiized in the filament's interior. The ATP-DnaA-oriC complex binds and stabilizes one strand of the AT-rich DNA unwinding element (DUE), permitting loading of DNA polymerase. After initiation quickly degrades to an ADP-DnaA complex that is not apt for DNA replication. Binds acidic phospholipids.</text>
</comment>
<evidence type="ECO:0000256" key="12">
    <source>
        <dbReference type="SAM" id="MobiDB-lite"/>
    </source>
</evidence>
<dbReference type="FunFam" id="3.40.50.300:FF:000668">
    <property type="entry name" value="Chromosomal replication initiator protein DnaA"/>
    <property type="match status" value="1"/>
</dbReference>
<dbReference type="Gene3D" id="1.10.1750.10">
    <property type="match status" value="1"/>
</dbReference>
<dbReference type="Pfam" id="PF11638">
    <property type="entry name" value="DnaA_N"/>
    <property type="match status" value="1"/>
</dbReference>
<evidence type="ECO:0000256" key="1">
    <source>
        <dbReference type="ARBA" id="ARBA00006583"/>
    </source>
</evidence>
<keyword evidence="6 8" id="KW-0446">Lipid-binding</keyword>
<dbReference type="InterPro" id="IPR013317">
    <property type="entry name" value="DnaA_dom"/>
</dbReference>
<dbReference type="NCBIfam" id="TIGR00362">
    <property type="entry name" value="DnaA"/>
    <property type="match status" value="1"/>
</dbReference>
<evidence type="ECO:0000313" key="15">
    <source>
        <dbReference type="EMBL" id="OHA67491.1"/>
    </source>
</evidence>
<feature type="binding site" evidence="8">
    <location>
        <position position="161"/>
    </location>
    <ligand>
        <name>ATP</name>
        <dbReference type="ChEBI" id="CHEBI:30616"/>
    </ligand>
</feature>
<dbReference type="Gene3D" id="1.10.8.60">
    <property type="match status" value="1"/>
</dbReference>
<evidence type="ECO:0000259" key="13">
    <source>
        <dbReference type="SMART" id="SM00382"/>
    </source>
</evidence>
<evidence type="ECO:0000256" key="7">
    <source>
        <dbReference type="ARBA" id="ARBA00023125"/>
    </source>
</evidence>
<feature type="domain" description="Chromosomal replication initiator DnaA C-terminal" evidence="14">
    <location>
        <begin position="359"/>
        <end position="428"/>
    </location>
</feature>
<evidence type="ECO:0000256" key="9">
    <source>
        <dbReference type="NCBIfam" id="TIGR00362"/>
    </source>
</evidence>
<dbReference type="SMART" id="SM00382">
    <property type="entry name" value="AAA"/>
    <property type="match status" value="1"/>
</dbReference>
<dbReference type="InterPro" id="IPR013159">
    <property type="entry name" value="DnaA_C"/>
</dbReference>
<dbReference type="InterPro" id="IPR027417">
    <property type="entry name" value="P-loop_NTPase"/>
</dbReference>
<comment type="subunit">
    <text evidence="8">Oligomerizes as a right-handed, spiral filament on DNA at oriC.</text>
</comment>
<organism evidence="15 16">
    <name type="scientific">Candidatus Wildermuthbacteria bacterium RIFCSPHIGHO2_02_FULL_47_12</name>
    <dbReference type="NCBI Taxonomy" id="1802451"/>
    <lineage>
        <taxon>Bacteria</taxon>
        <taxon>Candidatus Wildermuthiibacteriota</taxon>
    </lineage>
</organism>
<dbReference type="GO" id="GO:0003688">
    <property type="term" value="F:DNA replication origin binding"/>
    <property type="evidence" value="ECO:0007669"/>
    <property type="project" value="UniProtKB-UniRule"/>
</dbReference>
<proteinExistence type="inferred from homology"/>
<dbReference type="Gene3D" id="3.40.50.300">
    <property type="entry name" value="P-loop containing nucleotide triphosphate hydrolases"/>
    <property type="match status" value="1"/>
</dbReference>
<feature type="region of interest" description="Domain IV, binds dsDNA" evidence="8">
    <location>
        <begin position="332"/>
        <end position="452"/>
    </location>
</feature>
<dbReference type="InterPro" id="IPR020591">
    <property type="entry name" value="Chromosome_initiator_DnaA-like"/>
</dbReference>
<comment type="caution">
    <text evidence="8">Lacks conserved residue(s) required for the propagation of feature annotation.</text>
</comment>
<dbReference type="CDD" id="cd06571">
    <property type="entry name" value="Bac_DnaA_C"/>
    <property type="match status" value="1"/>
</dbReference>
<feature type="region of interest" description="Domain I, interacts with DnaA modulators" evidence="8">
    <location>
        <begin position="1"/>
        <end position="89"/>
    </location>
</feature>
<dbReference type="EMBL" id="MHTW01000011">
    <property type="protein sequence ID" value="OHA67491.1"/>
    <property type="molecule type" value="Genomic_DNA"/>
</dbReference>
<dbReference type="GO" id="GO:0005524">
    <property type="term" value="F:ATP binding"/>
    <property type="evidence" value="ECO:0007669"/>
    <property type="project" value="UniProtKB-UniRule"/>
</dbReference>
<evidence type="ECO:0000256" key="5">
    <source>
        <dbReference type="ARBA" id="ARBA00022840"/>
    </source>
</evidence>
<evidence type="ECO:0000313" key="16">
    <source>
        <dbReference type="Proteomes" id="UP000176901"/>
    </source>
</evidence>
<reference evidence="15 16" key="1">
    <citation type="journal article" date="2016" name="Nat. Commun.">
        <title>Thousands of microbial genomes shed light on interconnected biogeochemical processes in an aquifer system.</title>
        <authorList>
            <person name="Anantharaman K."/>
            <person name="Brown C.T."/>
            <person name="Hug L.A."/>
            <person name="Sharon I."/>
            <person name="Castelle C.J."/>
            <person name="Probst A.J."/>
            <person name="Thomas B.C."/>
            <person name="Singh A."/>
            <person name="Wilkins M.J."/>
            <person name="Karaoz U."/>
            <person name="Brodie E.L."/>
            <person name="Williams K.H."/>
            <person name="Hubbard S.S."/>
            <person name="Banfield J.F."/>
        </authorList>
    </citation>
    <scope>NUCLEOTIDE SEQUENCE [LARGE SCALE GENOMIC DNA]</scope>
</reference>
<sequence>MTREELWQAALAQIQFKISPANFATWFRSTYILSKKDDELVISAPNNFSREWLENKYNKILFQALHSLDNEIKRIKYTVERSGGKQKDSAPQKPMAPSQENQLEFQELKVDRSTSLNPRYTFDNFVVAPFNELAHAASLAIVKDPGTVYNPLFVYGGTGLGKTHLLQAMGNKIMGDVPQKKLKYISSERFTSGVVSAIRNHTVDALRSMFRDLDVLIVDDVQFLAGKDKTQEELFHTFNTLYEAGKQIIFSSDRPPKAIPALEDRLRSRFEGGMIADISMPDFETRLAILRSKMQEKAMSLDDEICEYVASHIQRNIRELEGALNRLAAFVQLNGKSPTFADAKTLLRSVIQSPNKMVNHKKIIAAVAEFYDIKEKEIVATSRKKEVVRPRQIAMYLLREELKGSYPFIGKKFGGKDHTTAIYACEKITKELQQSETLVDEITLIRQRIYSG</sequence>
<keyword evidence="3 8" id="KW-0235">DNA replication</keyword>
<dbReference type="GO" id="GO:0008289">
    <property type="term" value="F:lipid binding"/>
    <property type="evidence" value="ECO:0007669"/>
    <property type="project" value="UniProtKB-KW"/>
</dbReference>
<feature type="binding site" evidence="8">
    <location>
        <position position="163"/>
    </location>
    <ligand>
        <name>ATP</name>
        <dbReference type="ChEBI" id="CHEBI:30616"/>
    </ligand>
</feature>
<keyword evidence="7 8" id="KW-0238">DNA-binding</keyword>
<dbReference type="Proteomes" id="UP000176901">
    <property type="component" value="Unassembled WGS sequence"/>
</dbReference>
<dbReference type="InterPro" id="IPR010921">
    <property type="entry name" value="Trp_repressor/repl_initiator"/>
</dbReference>
<feature type="binding site" evidence="8">
    <location>
        <position position="159"/>
    </location>
    <ligand>
        <name>ATP</name>
        <dbReference type="ChEBI" id="CHEBI:30616"/>
    </ligand>
</feature>
<feature type="domain" description="AAA+ ATPase" evidence="13">
    <location>
        <begin position="148"/>
        <end position="293"/>
    </location>
</feature>
<dbReference type="SUPFAM" id="SSF48295">
    <property type="entry name" value="TrpR-like"/>
    <property type="match status" value="1"/>
</dbReference>
<dbReference type="GO" id="GO:0005737">
    <property type="term" value="C:cytoplasm"/>
    <property type="evidence" value="ECO:0007669"/>
    <property type="project" value="UniProtKB-SubCell"/>
</dbReference>
<comment type="caution">
    <text evidence="15">The sequence shown here is derived from an EMBL/GenBank/DDBJ whole genome shotgun (WGS) entry which is preliminary data.</text>
</comment>
<dbReference type="Pfam" id="PF08299">
    <property type="entry name" value="Bac_DnaA_C"/>
    <property type="match status" value="1"/>
</dbReference>
<keyword evidence="5 8" id="KW-0067">ATP-binding</keyword>
<dbReference type="InterPro" id="IPR001957">
    <property type="entry name" value="Chromosome_initiator_DnaA"/>
</dbReference>
<dbReference type="GO" id="GO:0006275">
    <property type="term" value="P:regulation of DNA replication"/>
    <property type="evidence" value="ECO:0007669"/>
    <property type="project" value="UniProtKB-UniRule"/>
</dbReference>
<dbReference type="Pfam" id="PF00308">
    <property type="entry name" value="Bac_DnaA"/>
    <property type="match status" value="1"/>
</dbReference>
<feature type="region of interest" description="Domain III, AAA+ region" evidence="8">
    <location>
        <begin position="115"/>
        <end position="331"/>
    </location>
</feature>
<evidence type="ECO:0000256" key="4">
    <source>
        <dbReference type="ARBA" id="ARBA00022741"/>
    </source>
</evidence>
<dbReference type="PANTHER" id="PTHR30050">
    <property type="entry name" value="CHROMOSOMAL REPLICATION INITIATOR PROTEIN DNAA"/>
    <property type="match status" value="1"/>
</dbReference>
<dbReference type="GO" id="GO:0005886">
    <property type="term" value="C:plasma membrane"/>
    <property type="evidence" value="ECO:0007669"/>
    <property type="project" value="TreeGrafter"/>
</dbReference>
<dbReference type="SUPFAM" id="SSF52540">
    <property type="entry name" value="P-loop containing nucleoside triphosphate hydrolases"/>
    <property type="match status" value="1"/>
</dbReference>
<dbReference type="GO" id="GO:0006270">
    <property type="term" value="P:DNA replication initiation"/>
    <property type="evidence" value="ECO:0007669"/>
    <property type="project" value="UniProtKB-UniRule"/>
</dbReference>
<evidence type="ECO:0000256" key="3">
    <source>
        <dbReference type="ARBA" id="ARBA00022705"/>
    </source>
</evidence>
<comment type="domain">
    <text evidence="8">Domain I is involved in oligomerization and binding regulators, domain II is flexibile and of varying length in different bacteria, domain III forms the AAA+ region, while domain IV binds dsDNA.</text>
</comment>
<dbReference type="SMART" id="SM00760">
    <property type="entry name" value="Bac_DnaA_C"/>
    <property type="match status" value="1"/>
</dbReference>
<feature type="binding site" evidence="8">
    <location>
        <position position="162"/>
    </location>
    <ligand>
        <name>ATP</name>
        <dbReference type="ChEBI" id="CHEBI:30616"/>
    </ligand>
</feature>
<evidence type="ECO:0000256" key="2">
    <source>
        <dbReference type="ARBA" id="ARBA00022490"/>
    </source>
</evidence>
<keyword evidence="4 8" id="KW-0547">Nucleotide-binding</keyword>
<gene>
    <name evidence="8" type="primary">dnaA</name>
    <name evidence="15" type="ORF">A3C82_01205</name>
</gene>
<dbReference type="PRINTS" id="PR00051">
    <property type="entry name" value="DNAA"/>
</dbReference>
<evidence type="ECO:0000256" key="8">
    <source>
        <dbReference type="HAMAP-Rule" id="MF_00377"/>
    </source>
</evidence>